<evidence type="ECO:0000313" key="1">
    <source>
        <dbReference type="EMBL" id="HCL02726.1"/>
    </source>
</evidence>
<evidence type="ECO:0000313" key="2">
    <source>
        <dbReference type="Proteomes" id="UP000262969"/>
    </source>
</evidence>
<gene>
    <name evidence="1" type="ORF">DHW61_10010</name>
</gene>
<name>A0A3D2X6W1_9FIRM</name>
<dbReference type="AlphaFoldDB" id="A0A3D2X6W1"/>
<proteinExistence type="predicted"/>
<sequence>MGNVSQKTKDYIDKTNLDEDVQKLSKEADDNLVKAIDSDEDLREFYENLTAQTPSGEPGAPPAQ</sequence>
<accession>A0A3D2X6W1</accession>
<dbReference type="EMBL" id="DPVV01000330">
    <property type="protein sequence ID" value="HCL02726.1"/>
    <property type="molecule type" value="Genomic_DNA"/>
</dbReference>
<protein>
    <submittedName>
        <fullName evidence="1">Uncharacterized protein</fullName>
    </submittedName>
</protein>
<comment type="caution">
    <text evidence="1">The sequence shown here is derived from an EMBL/GenBank/DDBJ whole genome shotgun (WGS) entry which is preliminary data.</text>
</comment>
<dbReference type="Proteomes" id="UP000262969">
    <property type="component" value="Unassembled WGS sequence"/>
</dbReference>
<organism evidence="1 2">
    <name type="scientific">Lachnoclostridium phytofermentans</name>
    <dbReference type="NCBI Taxonomy" id="66219"/>
    <lineage>
        <taxon>Bacteria</taxon>
        <taxon>Bacillati</taxon>
        <taxon>Bacillota</taxon>
        <taxon>Clostridia</taxon>
        <taxon>Lachnospirales</taxon>
        <taxon>Lachnospiraceae</taxon>
    </lineage>
</organism>
<reference evidence="1 2" key="1">
    <citation type="journal article" date="2018" name="Nat. Biotechnol.">
        <title>A standardized bacterial taxonomy based on genome phylogeny substantially revises the tree of life.</title>
        <authorList>
            <person name="Parks D.H."/>
            <person name="Chuvochina M."/>
            <person name="Waite D.W."/>
            <person name="Rinke C."/>
            <person name="Skarshewski A."/>
            <person name="Chaumeil P.A."/>
            <person name="Hugenholtz P."/>
        </authorList>
    </citation>
    <scope>NUCLEOTIDE SEQUENCE [LARGE SCALE GENOMIC DNA]</scope>
    <source>
        <strain evidence="1">UBA11728</strain>
    </source>
</reference>